<keyword evidence="1 3" id="KW-0732">Signal</keyword>
<gene>
    <name evidence="4" type="ORF">ACIGXA_15070</name>
</gene>
<protein>
    <submittedName>
        <fullName evidence="4">FG-GAP-like repeat-containing protein</fullName>
    </submittedName>
</protein>
<proteinExistence type="predicted"/>
<dbReference type="Pfam" id="PF13517">
    <property type="entry name" value="FG-GAP_3"/>
    <property type="match status" value="2"/>
</dbReference>
<dbReference type="InterPro" id="IPR028994">
    <property type="entry name" value="Integrin_alpha_N"/>
</dbReference>
<dbReference type="SUPFAM" id="SSF69318">
    <property type="entry name" value="Integrin alpha N-terminal domain"/>
    <property type="match status" value="2"/>
</dbReference>
<evidence type="ECO:0000256" key="3">
    <source>
        <dbReference type="SAM" id="SignalP"/>
    </source>
</evidence>
<accession>A0ABW8C5Z3</accession>
<feature type="signal peptide" evidence="3">
    <location>
        <begin position="1"/>
        <end position="22"/>
    </location>
</feature>
<evidence type="ECO:0000313" key="4">
    <source>
        <dbReference type="EMBL" id="MFI9101834.1"/>
    </source>
</evidence>
<feature type="region of interest" description="Disordered" evidence="2">
    <location>
        <begin position="243"/>
        <end position="271"/>
    </location>
</feature>
<reference evidence="4 5" key="1">
    <citation type="submission" date="2024-10" db="EMBL/GenBank/DDBJ databases">
        <title>The Natural Products Discovery Center: Release of the First 8490 Sequenced Strains for Exploring Actinobacteria Biosynthetic Diversity.</title>
        <authorList>
            <person name="Kalkreuter E."/>
            <person name="Kautsar S.A."/>
            <person name="Yang D."/>
            <person name="Bader C.D."/>
            <person name="Teijaro C.N."/>
            <person name="Fluegel L."/>
            <person name="Davis C.M."/>
            <person name="Simpson J.R."/>
            <person name="Lauterbach L."/>
            <person name="Steele A.D."/>
            <person name="Gui C."/>
            <person name="Meng S."/>
            <person name="Li G."/>
            <person name="Viehrig K."/>
            <person name="Ye F."/>
            <person name="Su P."/>
            <person name="Kiefer A.F."/>
            <person name="Nichols A."/>
            <person name="Cepeda A.J."/>
            <person name="Yan W."/>
            <person name="Fan B."/>
            <person name="Jiang Y."/>
            <person name="Adhikari A."/>
            <person name="Zheng C.-J."/>
            <person name="Schuster L."/>
            <person name="Cowan T.M."/>
            <person name="Smanski M.J."/>
            <person name="Chevrette M.G."/>
            <person name="De Carvalho L.P.S."/>
            <person name="Shen B."/>
        </authorList>
    </citation>
    <scope>NUCLEOTIDE SEQUENCE [LARGE SCALE GENOMIC DNA]</scope>
    <source>
        <strain evidence="4 5">NPDC053399</strain>
    </source>
</reference>
<dbReference type="Gene3D" id="2.40.128.340">
    <property type="match status" value="4"/>
</dbReference>
<organism evidence="4 5">
    <name type="scientific">Streptomyces fildesensis</name>
    <dbReference type="NCBI Taxonomy" id="375757"/>
    <lineage>
        <taxon>Bacteria</taxon>
        <taxon>Bacillati</taxon>
        <taxon>Actinomycetota</taxon>
        <taxon>Actinomycetes</taxon>
        <taxon>Kitasatosporales</taxon>
        <taxon>Streptomycetaceae</taxon>
        <taxon>Streptomyces</taxon>
    </lineage>
</organism>
<dbReference type="RefSeq" id="WP_399648738.1">
    <property type="nucleotide sequence ID" value="NZ_JBITYG010000004.1"/>
</dbReference>
<evidence type="ECO:0000256" key="1">
    <source>
        <dbReference type="ARBA" id="ARBA00022729"/>
    </source>
</evidence>
<feature type="chain" id="PRO_5047306962" evidence="3">
    <location>
        <begin position="23"/>
        <end position="1345"/>
    </location>
</feature>
<dbReference type="Proteomes" id="UP001614394">
    <property type="component" value="Unassembled WGS sequence"/>
</dbReference>
<feature type="compositionally biased region" description="Low complexity" evidence="2">
    <location>
        <begin position="243"/>
        <end position="258"/>
    </location>
</feature>
<sequence>MTTGTAAAVACALLATGVVQFAQPQSAHAQAPANSRTTPSSEAATAVAKAKATGTAVTIAGLTSPTQTVTATPQGTFELSETLLPTRVRKGDGWTPVDTNLQVTPDGSLAPNAVPSGLRLSGGGNAPLATLTSSGRILVLTWPQQLPKPTITGSTATYAEVLPGVDLTVTASELGGVSEVLVVKSAEAAANPQLAQLSLKATAEGMGLTADPTGNITVKDTQGDAVFHAPAPHMWDSRTVAAAPASARTSKSATSSPAEEGSTIQGPGAHAVTSPVGVSVTSGTINLAPDSEILHSAQTKFPVFIDPSFNPASWAPNKPSYVTAQEGCAGQENWNRTDYDYKTPGVGNNRWSGCIGREHSYFQYGVDSRIWNTAANPVHILKATFKTTEVYSASCGISGTVKVSGSAGISSATNWTNAPAPATLQDQVSIGPACTEQPATGFSVLNAVTVASNQGWSNLALVMTAADESGDSNTFKRFSNNPTLVVEYDSTPKVTKATSNPATDCAKGGTIGLTRFDLVATLQDPDKGAPIDADFTLRTSSGAIPKDVAGAPLSTYNYNSNDITQSGTVVWKGIPALQSGGYIWTVQANDGKYRSAVVTCKFTVDSTAPLNPTVTSAQFPDTLADGQAPPAARQKGIFVFTPPAGTSDIVKYAYNWGSPPPTIDPPHVHDATGGTAPTSIELKPMSPLTNTLYFYAIDASGNISFDPLKNTVGSYSFSTAELTAPDATSDFTADGSADLTAIGGDGNIRLYPGTGSGALSTPSALTTTGDFTQALLATGDFDNSFTQDILARRSDGTLTFYPGDGGGTPLAGETGVPVSLRGTVPFAWADVTQLAAVENTDGRPNDLFTITTDGALWYLRALSTPGAYVAKAQLATTGWAGRTILSAGLVNGYHSLWARDDSTGALIRYDGAENVEPGSTASIPVTVADSGWTKSKLPQLVSAGDANHDGKPDVWAIDASRRQNISSYLSTGDTLNAPTHAQSLRSQRHDYDLDGRSDMAALYSHADGSYELYDFKANADGTLAAPFKGYAATAGSAWAANMKYATGDYNGDGRGDLAILYGYDDGSVRLFTALGNAGGGFSTPAPSWYRPAGSWWFSRMSLQSGDFNGDGRDDLAVWYDYTDGHDTLFTYIATLSGGFSEPFASWTAAPGNWELNQAKFAIGDYNGDGRDDLGILYGYGDMNTVKLHTFLTDTTGAFAYTTTSWTSTTWGSWNQAHIQAGDFNGDGKDDITAWYDYSDGHDSLNTFVSLGTSTGTFQTPYSAWSSAAGNFYYASMPQMVAGDYNGDGRDDLGVMYGYGTGTSRMLTWTAKNDNSGTFNAMTASAWTSATGTWTNTDAHFFNTHS</sequence>
<comment type="caution">
    <text evidence="4">The sequence shown here is derived from an EMBL/GenBank/DDBJ whole genome shotgun (WGS) entry which is preliminary data.</text>
</comment>
<evidence type="ECO:0000256" key="2">
    <source>
        <dbReference type="SAM" id="MobiDB-lite"/>
    </source>
</evidence>
<dbReference type="EMBL" id="JBITYG010000004">
    <property type="protein sequence ID" value="MFI9101834.1"/>
    <property type="molecule type" value="Genomic_DNA"/>
</dbReference>
<keyword evidence="5" id="KW-1185">Reference proteome</keyword>
<name>A0ABW8C5Z3_9ACTN</name>
<dbReference type="InterPro" id="IPR013517">
    <property type="entry name" value="FG-GAP"/>
</dbReference>
<evidence type="ECO:0000313" key="5">
    <source>
        <dbReference type="Proteomes" id="UP001614394"/>
    </source>
</evidence>